<dbReference type="GO" id="GO:0004035">
    <property type="term" value="F:alkaline phosphatase activity"/>
    <property type="evidence" value="ECO:0007669"/>
    <property type="project" value="UniProtKB-EC"/>
</dbReference>
<name>K0KNC5_WICCF</name>
<keyword evidence="3" id="KW-0378">Hydrolase</keyword>
<evidence type="ECO:0000313" key="4">
    <source>
        <dbReference type="Proteomes" id="UP000009328"/>
    </source>
</evidence>
<dbReference type="PANTHER" id="PTHR43606:SF7">
    <property type="entry name" value="PHOSPHATASE, PUTATIVE (AFU_ORTHOLOGUE AFUA_6G08710)-RELATED"/>
    <property type="match status" value="1"/>
</dbReference>
<dbReference type="CDD" id="cd07389">
    <property type="entry name" value="MPP_PhoD"/>
    <property type="match status" value="1"/>
</dbReference>
<dbReference type="AlphaFoldDB" id="K0KNC5"/>
<feature type="domain" description="Phospholipase D N-terminal" evidence="2">
    <location>
        <begin position="67"/>
        <end position="159"/>
    </location>
</feature>
<dbReference type="InterPro" id="IPR052900">
    <property type="entry name" value="Phospholipid_Metab_Enz"/>
</dbReference>
<proteinExistence type="predicted"/>
<evidence type="ECO:0000259" key="1">
    <source>
        <dbReference type="Pfam" id="PF09423"/>
    </source>
</evidence>
<dbReference type="EMBL" id="CAIF01000054">
    <property type="protein sequence ID" value="CCH42879.1"/>
    <property type="molecule type" value="Genomic_DNA"/>
</dbReference>
<comment type="caution">
    <text evidence="3">The sequence shown here is derived from an EMBL/GenBank/DDBJ whole genome shotgun (WGS) entry which is preliminary data.</text>
</comment>
<dbReference type="HOGENOM" id="CLU_015982_0_0_1"/>
<dbReference type="InterPro" id="IPR038607">
    <property type="entry name" value="PhoD-like_sf"/>
</dbReference>
<gene>
    <name evidence="3" type="ORF">BN7_2424</name>
</gene>
<dbReference type="Pfam" id="PF16655">
    <property type="entry name" value="PhoD_N"/>
    <property type="match status" value="1"/>
</dbReference>
<dbReference type="Gene3D" id="3.60.21.70">
    <property type="entry name" value="PhoD-like phosphatase"/>
    <property type="match status" value="1"/>
</dbReference>
<feature type="domain" description="PhoD-like phosphatase metallophosphatase" evidence="1">
    <location>
        <begin position="171"/>
        <end position="523"/>
    </location>
</feature>
<dbReference type="InterPro" id="IPR018946">
    <property type="entry name" value="PhoD-like_MPP"/>
</dbReference>
<keyword evidence="4" id="KW-1185">Reference proteome</keyword>
<evidence type="ECO:0000259" key="2">
    <source>
        <dbReference type="Pfam" id="PF16655"/>
    </source>
</evidence>
<dbReference type="InParanoid" id="K0KNC5"/>
<dbReference type="STRING" id="1206466.K0KNC5"/>
<dbReference type="Pfam" id="PF09423">
    <property type="entry name" value="PhoD"/>
    <property type="match status" value="1"/>
</dbReference>
<sequence length="568" mass="66253">MLFSSIIIGIVSYLYYFKNLLSSKVVTNLNFDLLSRQLYALPEDDVNQKVSTNDFFKSSFNNISFLHGIASGDPTLDSIIFWTRITPNDQVDPNQLIPIHFKLSSDENFTDILQDVQTFTNSLIDYTIKLDITGLNPNQTYYYKFYNDLISSDIGQTKTLPYPDQEDDVKLAVYSCANYAGGFYHAYKFPVLKNSVDYVIHLGDYIYEFANGVYTNGTKLGRDHIPEHECETLEDYRLRYALYRSDKDLQNSHAKFPWILVWDDHEVADNSWLRGSVATSGYDFLKRRDEATQAYFEWLPIRPQKNLSKIWRNFKFGKVFQINMLDTRHYSRDITDYYHNQEFIKNLVEYEDRTMLGYDQEEWLNRRLLDNDTTWNLIASQCVVRDIDFSLPETGGLGFPFEEFNQDAWDGYIANRNRLLNFIKQNELKNNVILSGDFHIAITSELSLPHEIYNVETGEGTIIVEFTTSAVSSPTTFPKHFNESQSLIMSKELVENNDLIWNDGYWRGYMELNINMNNVTTDYYGVDIKDVNFNNELHLAHFVVPKDQSFIDRESMYVNSGAMNQKII</sequence>
<protein>
    <submittedName>
        <fullName evidence="3">Alkaline phosphatase D</fullName>
        <ecNumber evidence="3">3.1.3.1</ecNumber>
    </submittedName>
</protein>
<reference evidence="3 4" key="1">
    <citation type="journal article" date="2012" name="Eukaryot. Cell">
        <title>Draft genome sequence of Wickerhamomyces ciferrii NRRL Y-1031 F-60-10.</title>
        <authorList>
            <person name="Schneider J."/>
            <person name="Andrea H."/>
            <person name="Blom J."/>
            <person name="Jaenicke S."/>
            <person name="Ruckert C."/>
            <person name="Schorsch C."/>
            <person name="Szczepanowski R."/>
            <person name="Farwick M."/>
            <person name="Goesmann A."/>
            <person name="Puhler A."/>
            <person name="Schaffer S."/>
            <person name="Tauch A."/>
            <person name="Kohler T."/>
            <person name="Brinkrolf K."/>
        </authorList>
    </citation>
    <scope>NUCLEOTIDE SEQUENCE [LARGE SCALE GENOMIC DNA]</scope>
    <source>
        <strain evidence="4">ATCC 14091 / BCRC 22168 / CBS 111 / JCM 3599 / NBRC 0793 / NRRL Y-1031 F-60-10</strain>
    </source>
</reference>
<dbReference type="SUPFAM" id="SSF56300">
    <property type="entry name" value="Metallo-dependent phosphatases"/>
    <property type="match status" value="1"/>
</dbReference>
<dbReference type="eggNOG" id="ENOG502QU5W">
    <property type="taxonomic scope" value="Eukaryota"/>
</dbReference>
<dbReference type="PANTHER" id="PTHR43606">
    <property type="entry name" value="PHOSPHATASE, PUTATIVE (AFU_ORTHOLOGUE AFUA_6G08710)-RELATED"/>
    <property type="match status" value="1"/>
</dbReference>
<dbReference type="InterPro" id="IPR032093">
    <property type="entry name" value="PhoD_N"/>
</dbReference>
<organism evidence="3 4">
    <name type="scientific">Wickerhamomyces ciferrii (strain ATCC 14091 / BCRC 22168 / CBS 111 / JCM 3599 / NBRC 0793 / NRRL Y-1031 F-60-10)</name>
    <name type="common">Yeast</name>
    <name type="synonym">Pichia ciferrii</name>
    <dbReference type="NCBI Taxonomy" id="1206466"/>
    <lineage>
        <taxon>Eukaryota</taxon>
        <taxon>Fungi</taxon>
        <taxon>Dikarya</taxon>
        <taxon>Ascomycota</taxon>
        <taxon>Saccharomycotina</taxon>
        <taxon>Saccharomycetes</taxon>
        <taxon>Phaffomycetales</taxon>
        <taxon>Wickerhamomycetaceae</taxon>
        <taxon>Wickerhamomyces</taxon>
    </lineage>
</organism>
<dbReference type="Gene3D" id="2.60.40.380">
    <property type="entry name" value="Purple acid phosphatase-like, N-terminal"/>
    <property type="match status" value="1"/>
</dbReference>
<dbReference type="InterPro" id="IPR029052">
    <property type="entry name" value="Metallo-depent_PP-like"/>
</dbReference>
<dbReference type="EC" id="3.1.3.1" evidence="3"/>
<evidence type="ECO:0000313" key="3">
    <source>
        <dbReference type="EMBL" id="CCH42879.1"/>
    </source>
</evidence>
<accession>K0KNC5</accession>
<dbReference type="Proteomes" id="UP000009328">
    <property type="component" value="Unassembled WGS sequence"/>
</dbReference>